<name>A0ABP1E218_9APHY</name>
<organism evidence="1 2">
    <name type="scientific">Somion occarium</name>
    <dbReference type="NCBI Taxonomy" id="3059160"/>
    <lineage>
        <taxon>Eukaryota</taxon>
        <taxon>Fungi</taxon>
        <taxon>Dikarya</taxon>
        <taxon>Basidiomycota</taxon>
        <taxon>Agaricomycotina</taxon>
        <taxon>Agaricomycetes</taxon>
        <taxon>Polyporales</taxon>
        <taxon>Cerrenaceae</taxon>
        <taxon>Somion</taxon>
    </lineage>
</organism>
<dbReference type="EMBL" id="OZ037950">
    <property type="protein sequence ID" value="CAL1713279.1"/>
    <property type="molecule type" value="Genomic_DNA"/>
</dbReference>
<protein>
    <recommendedName>
        <fullName evidence="3">Secreted protein</fullName>
    </recommendedName>
</protein>
<reference evidence="2" key="1">
    <citation type="submission" date="2024-04" db="EMBL/GenBank/DDBJ databases">
        <authorList>
            <person name="Shaw F."/>
            <person name="Minotto A."/>
        </authorList>
    </citation>
    <scope>NUCLEOTIDE SEQUENCE [LARGE SCALE GENOMIC DNA]</scope>
</reference>
<evidence type="ECO:0000313" key="1">
    <source>
        <dbReference type="EMBL" id="CAL1713279.1"/>
    </source>
</evidence>
<sequence>MCVKPALRIYWAMAVSTIAMHFSRSPGTNYTDDHGRKLLMGVSERIRTNNVHQCPHLSRIPLQRKGSARPSMFPIEQNAAMDELHFSLSYLYALGVLIYGA</sequence>
<keyword evidence="2" id="KW-1185">Reference proteome</keyword>
<dbReference type="Proteomes" id="UP001497453">
    <property type="component" value="Chromosome 7"/>
</dbReference>
<evidence type="ECO:0008006" key="3">
    <source>
        <dbReference type="Google" id="ProtNLM"/>
    </source>
</evidence>
<accession>A0ABP1E218</accession>
<proteinExistence type="predicted"/>
<evidence type="ECO:0000313" key="2">
    <source>
        <dbReference type="Proteomes" id="UP001497453"/>
    </source>
</evidence>
<gene>
    <name evidence="1" type="ORF">GFSPODELE1_LOCUS9232</name>
</gene>